<gene>
    <name evidence="1" type="ORF">N8T08_001928</name>
</gene>
<organism evidence="1 2">
    <name type="scientific">Aspergillus melleus</name>
    <dbReference type="NCBI Taxonomy" id="138277"/>
    <lineage>
        <taxon>Eukaryota</taxon>
        <taxon>Fungi</taxon>
        <taxon>Dikarya</taxon>
        <taxon>Ascomycota</taxon>
        <taxon>Pezizomycotina</taxon>
        <taxon>Eurotiomycetes</taxon>
        <taxon>Eurotiomycetidae</taxon>
        <taxon>Eurotiales</taxon>
        <taxon>Aspergillaceae</taxon>
        <taxon>Aspergillus</taxon>
        <taxon>Aspergillus subgen. Circumdati</taxon>
    </lineage>
</organism>
<evidence type="ECO:0000313" key="1">
    <source>
        <dbReference type="EMBL" id="KAK1147189.1"/>
    </source>
</evidence>
<reference evidence="1 2" key="1">
    <citation type="journal article" date="2023" name="ACS Omega">
        <title>Identification of the Neoaspergillic Acid Biosynthesis Gene Cluster by Establishing an In Vitro CRISPR-Ribonucleoprotein Genetic System in Aspergillus melleus.</title>
        <authorList>
            <person name="Yuan B."/>
            <person name="Grau M.F."/>
            <person name="Murata R.M."/>
            <person name="Torok T."/>
            <person name="Venkateswaran K."/>
            <person name="Stajich J.E."/>
            <person name="Wang C.C.C."/>
        </authorList>
    </citation>
    <scope>NUCLEOTIDE SEQUENCE [LARGE SCALE GENOMIC DNA]</scope>
    <source>
        <strain evidence="1 2">IMV 1140</strain>
    </source>
</reference>
<sequence length="314" mass="35378">MRFPHEGGTTEAIWEDGDVGDEVQKYVISVFAAIAWCNSLELIVLCFSTFKRYRGCYFWSLLISSASLIPHCLGYIFYIFSLGISPYVSVTLILLSWCVMVTGHSLVLWSRLSLVLQTQKVLKAILAMIIIDAIILHIPTVVLMYGSITQEPFAKGYNVMERIQLVWFCVQEVIISGTYVWETAKTLRIRPESHHHKILAQLLITNIAILILDVAVVGIEYAGYYALQVMFKPVAYSVKFKLEYAILGRLIQIAKGACSNDSPLSYTPQESSSHQSHHGRWGSGGQEDAIDREIRACMEPVETTECRRRSSVIC</sequence>
<evidence type="ECO:0000313" key="2">
    <source>
        <dbReference type="Proteomes" id="UP001177260"/>
    </source>
</evidence>
<comment type="caution">
    <text evidence="1">The sequence shown here is derived from an EMBL/GenBank/DDBJ whole genome shotgun (WGS) entry which is preliminary data.</text>
</comment>
<name>A0ACC3B9J2_9EURO</name>
<protein>
    <submittedName>
        <fullName evidence="1">Uncharacterized protein</fullName>
    </submittedName>
</protein>
<dbReference type="Proteomes" id="UP001177260">
    <property type="component" value="Unassembled WGS sequence"/>
</dbReference>
<keyword evidence="2" id="KW-1185">Reference proteome</keyword>
<proteinExistence type="predicted"/>
<dbReference type="EMBL" id="JAOPJF010000013">
    <property type="protein sequence ID" value="KAK1147189.1"/>
    <property type="molecule type" value="Genomic_DNA"/>
</dbReference>
<accession>A0ACC3B9J2</accession>